<dbReference type="SUPFAM" id="SSF53597">
    <property type="entry name" value="Dihydrofolate reductase-like"/>
    <property type="match status" value="1"/>
</dbReference>
<dbReference type="CDD" id="cd00209">
    <property type="entry name" value="DHFR"/>
    <property type="match status" value="1"/>
</dbReference>
<dbReference type="InterPro" id="IPR017925">
    <property type="entry name" value="DHFR_CS"/>
</dbReference>
<evidence type="ECO:0000256" key="6">
    <source>
        <dbReference type="ARBA" id="ARBA00023002"/>
    </source>
</evidence>
<dbReference type="PANTHER" id="PTHR48069">
    <property type="entry name" value="DIHYDROFOLATE REDUCTASE"/>
    <property type="match status" value="1"/>
</dbReference>
<dbReference type="EMBL" id="WIXK01000004">
    <property type="protein sequence ID" value="MQY42883.1"/>
    <property type="molecule type" value="Genomic_DNA"/>
</dbReference>
<dbReference type="UniPathway" id="UPA00077">
    <property type="reaction ID" value="UER00158"/>
</dbReference>
<dbReference type="InterPro" id="IPR012259">
    <property type="entry name" value="DHFR"/>
</dbReference>
<dbReference type="RefSeq" id="WP_153547487.1">
    <property type="nucleotide sequence ID" value="NZ_WIXK01000004.1"/>
</dbReference>
<dbReference type="PROSITE" id="PS00075">
    <property type="entry name" value="DHFR_1"/>
    <property type="match status" value="1"/>
</dbReference>
<dbReference type="GO" id="GO:0046655">
    <property type="term" value="P:folic acid metabolic process"/>
    <property type="evidence" value="ECO:0007669"/>
    <property type="project" value="TreeGrafter"/>
</dbReference>
<sequence length="159" mass="17790">MITLIVARDRNGAIGKDNTIPWRAPEDLKAFQRETLGGAIIMGRNTWDSLPVKPLKNRLNIVVSSDPNCADLVVPNLEAAVFEARAQGYMRIYGIGGARIYQGMMEMADRLLITEVELEVEGADTHFPEVDDARWQVAAHNPLRRENPACVMVEYLRKA</sequence>
<dbReference type="GO" id="GO:0046452">
    <property type="term" value="P:dihydrofolate metabolic process"/>
    <property type="evidence" value="ECO:0007669"/>
    <property type="project" value="TreeGrafter"/>
</dbReference>
<dbReference type="GO" id="GO:0006730">
    <property type="term" value="P:one-carbon metabolic process"/>
    <property type="evidence" value="ECO:0007669"/>
    <property type="project" value="UniProtKB-KW"/>
</dbReference>
<evidence type="ECO:0000259" key="10">
    <source>
        <dbReference type="PROSITE" id="PS51330"/>
    </source>
</evidence>
<accession>A0A844APY8</accession>
<name>A0A844APY8_9RHOB</name>
<comment type="similarity">
    <text evidence="2 8 9">Belongs to the dihydrofolate reductase family.</text>
</comment>
<dbReference type="Proteomes" id="UP000436694">
    <property type="component" value="Unassembled WGS sequence"/>
</dbReference>
<dbReference type="InterPro" id="IPR001796">
    <property type="entry name" value="DHFR_dom"/>
</dbReference>
<evidence type="ECO:0000256" key="9">
    <source>
        <dbReference type="RuleBase" id="RU004474"/>
    </source>
</evidence>
<dbReference type="Gene3D" id="3.40.430.10">
    <property type="entry name" value="Dihydrofolate Reductase, subunit A"/>
    <property type="match status" value="1"/>
</dbReference>
<evidence type="ECO:0000313" key="11">
    <source>
        <dbReference type="EMBL" id="MQY42883.1"/>
    </source>
</evidence>
<keyword evidence="6 8" id="KW-0560">Oxidoreductase</keyword>
<dbReference type="PRINTS" id="PR00070">
    <property type="entry name" value="DHFR"/>
</dbReference>
<keyword evidence="4 8" id="KW-0554">One-carbon metabolism</keyword>
<keyword evidence="5 8" id="KW-0521">NADP</keyword>
<comment type="pathway">
    <text evidence="1 8">Cofactor biosynthesis; tetrahydrofolate biosynthesis; 5,6,7,8-tetrahydrofolate from 7,8-dihydrofolate: step 1/1.</text>
</comment>
<comment type="function">
    <text evidence="7 8">Key enzyme in folate metabolism. Catalyzes an essential reaction for de novo glycine and purine synthesis, and for DNA precursor synthesis.</text>
</comment>
<evidence type="ECO:0000256" key="4">
    <source>
        <dbReference type="ARBA" id="ARBA00022563"/>
    </source>
</evidence>
<evidence type="ECO:0000256" key="7">
    <source>
        <dbReference type="ARBA" id="ARBA00025067"/>
    </source>
</evidence>
<dbReference type="AlphaFoldDB" id="A0A844APY8"/>
<comment type="catalytic activity">
    <reaction evidence="8">
        <text>(6S)-5,6,7,8-tetrahydrofolate + NADP(+) = 7,8-dihydrofolate + NADPH + H(+)</text>
        <dbReference type="Rhea" id="RHEA:15009"/>
        <dbReference type="ChEBI" id="CHEBI:15378"/>
        <dbReference type="ChEBI" id="CHEBI:57451"/>
        <dbReference type="ChEBI" id="CHEBI:57453"/>
        <dbReference type="ChEBI" id="CHEBI:57783"/>
        <dbReference type="ChEBI" id="CHEBI:58349"/>
        <dbReference type="EC" id="1.5.1.3"/>
    </reaction>
</comment>
<dbReference type="GO" id="GO:0046654">
    <property type="term" value="P:tetrahydrofolate biosynthetic process"/>
    <property type="evidence" value="ECO:0007669"/>
    <property type="project" value="UniProtKB-UniPathway"/>
</dbReference>
<evidence type="ECO:0000256" key="3">
    <source>
        <dbReference type="ARBA" id="ARBA00012856"/>
    </source>
</evidence>
<dbReference type="GO" id="GO:0004146">
    <property type="term" value="F:dihydrofolate reductase activity"/>
    <property type="evidence" value="ECO:0007669"/>
    <property type="project" value="UniProtKB-EC"/>
</dbReference>
<comment type="caution">
    <text evidence="11">The sequence shown here is derived from an EMBL/GenBank/DDBJ whole genome shotgun (WGS) entry which is preliminary data.</text>
</comment>
<feature type="domain" description="DHFR" evidence="10">
    <location>
        <begin position="1"/>
        <end position="157"/>
    </location>
</feature>
<reference evidence="11 12" key="1">
    <citation type="submission" date="2019-10" db="EMBL/GenBank/DDBJ databases">
        <title>Epibacterium sp. nov., isolated from seawater.</title>
        <authorList>
            <person name="Zhang X."/>
            <person name="Li N."/>
        </authorList>
    </citation>
    <scope>NUCLEOTIDE SEQUENCE [LARGE SCALE GENOMIC DNA]</scope>
    <source>
        <strain evidence="11 12">SM1969</strain>
    </source>
</reference>
<dbReference type="EC" id="1.5.1.3" evidence="3 8"/>
<dbReference type="GO" id="GO:0050661">
    <property type="term" value="F:NADP binding"/>
    <property type="evidence" value="ECO:0007669"/>
    <property type="project" value="InterPro"/>
</dbReference>
<gene>
    <name evidence="11" type="ORF">GG681_09530</name>
</gene>
<dbReference type="PANTHER" id="PTHR48069:SF3">
    <property type="entry name" value="DIHYDROFOLATE REDUCTASE"/>
    <property type="match status" value="1"/>
</dbReference>
<proteinExistence type="inferred from homology"/>
<protein>
    <recommendedName>
        <fullName evidence="3 8">Dihydrofolate reductase</fullName>
        <ecNumber evidence="3 8">1.5.1.3</ecNumber>
    </recommendedName>
</protein>
<dbReference type="GO" id="GO:0005829">
    <property type="term" value="C:cytosol"/>
    <property type="evidence" value="ECO:0007669"/>
    <property type="project" value="TreeGrafter"/>
</dbReference>
<dbReference type="PROSITE" id="PS51330">
    <property type="entry name" value="DHFR_2"/>
    <property type="match status" value="1"/>
</dbReference>
<evidence type="ECO:0000256" key="8">
    <source>
        <dbReference type="PIRNR" id="PIRNR000194"/>
    </source>
</evidence>
<evidence type="ECO:0000313" key="12">
    <source>
        <dbReference type="Proteomes" id="UP000436694"/>
    </source>
</evidence>
<keyword evidence="12" id="KW-1185">Reference proteome</keyword>
<organism evidence="11 12">
    <name type="scientific">Tritonibacter aquimaris</name>
    <dbReference type="NCBI Taxonomy" id="2663379"/>
    <lineage>
        <taxon>Bacteria</taxon>
        <taxon>Pseudomonadati</taxon>
        <taxon>Pseudomonadota</taxon>
        <taxon>Alphaproteobacteria</taxon>
        <taxon>Rhodobacterales</taxon>
        <taxon>Paracoccaceae</taxon>
        <taxon>Tritonibacter</taxon>
    </lineage>
</organism>
<evidence type="ECO:0000256" key="5">
    <source>
        <dbReference type="ARBA" id="ARBA00022857"/>
    </source>
</evidence>
<dbReference type="PIRSF" id="PIRSF000194">
    <property type="entry name" value="DHFR"/>
    <property type="match status" value="1"/>
</dbReference>
<evidence type="ECO:0000256" key="1">
    <source>
        <dbReference type="ARBA" id="ARBA00004903"/>
    </source>
</evidence>
<evidence type="ECO:0000256" key="2">
    <source>
        <dbReference type="ARBA" id="ARBA00009539"/>
    </source>
</evidence>
<dbReference type="Pfam" id="PF00186">
    <property type="entry name" value="DHFR_1"/>
    <property type="match status" value="1"/>
</dbReference>
<dbReference type="InterPro" id="IPR024072">
    <property type="entry name" value="DHFR-like_dom_sf"/>
</dbReference>